<protein>
    <submittedName>
        <fullName evidence="1">Uncharacterized protein</fullName>
    </submittedName>
</protein>
<keyword evidence="1" id="KW-0614">Plasmid</keyword>
<evidence type="ECO:0000313" key="1">
    <source>
        <dbReference type="EMBL" id="BBL92426.1"/>
    </source>
</evidence>
<geneLocation type="plasmid" evidence="2">
    <name>pam7 dna</name>
</geneLocation>
<dbReference type="RefSeq" id="WP_143694377.1">
    <property type="nucleotide sequence ID" value="NZ_AP019800.1"/>
</dbReference>
<dbReference type="Proteomes" id="UP000315115">
    <property type="component" value="Plasmid pAM7"/>
</dbReference>
<dbReference type="EMBL" id="AP019800">
    <property type="protein sequence ID" value="BBL92426.1"/>
    <property type="molecule type" value="Genomic_DNA"/>
</dbReference>
<organism evidence="1 2">
    <name type="scientific">Vibrio rotiferianus</name>
    <dbReference type="NCBI Taxonomy" id="190895"/>
    <lineage>
        <taxon>Bacteria</taxon>
        <taxon>Pseudomonadati</taxon>
        <taxon>Pseudomonadota</taxon>
        <taxon>Gammaproteobacteria</taxon>
        <taxon>Vibrionales</taxon>
        <taxon>Vibrionaceae</taxon>
        <taxon>Vibrio</taxon>
    </lineage>
</organism>
<proteinExistence type="predicted"/>
<dbReference type="AlphaFoldDB" id="A0A510IJ33"/>
<evidence type="ECO:0000313" key="2">
    <source>
        <dbReference type="Proteomes" id="UP000315115"/>
    </source>
</evidence>
<name>A0A510IJ33_9VIBR</name>
<sequence>MNTPTTDAQLSEIFETEYKAINTKLSKDSRSELSAIPVKNYETKKLRFNARLRSTPIQIDPMALPPA</sequence>
<reference evidence="2" key="1">
    <citation type="submission" date="2019-07" db="EMBL/GenBank/DDBJ databases">
        <title>Complete Genome Sequences of Vibrion rotiferianus strain AM7.</title>
        <authorList>
            <person name="Miyazaki K."/>
            <person name="Wiseschart A."/>
            <person name="Pootanakit K."/>
            <person name="Ishimori K."/>
            <person name="Kitahara K."/>
        </authorList>
    </citation>
    <scope>NUCLEOTIDE SEQUENCE [LARGE SCALE GENOMIC DNA]</scope>
    <source>
        <strain evidence="2">AM7</strain>
        <plasmid evidence="2">pam7 dna</plasmid>
    </source>
</reference>
<accession>A0A510IJ33</accession>
<gene>
    <name evidence="1" type="ORF">VroAM7_50790</name>
</gene>